<evidence type="ECO:0000256" key="5">
    <source>
        <dbReference type="SAM" id="SignalP"/>
    </source>
</evidence>
<evidence type="ECO:0000259" key="6">
    <source>
        <dbReference type="Pfam" id="PF01975"/>
    </source>
</evidence>
<dbReference type="EMBL" id="JAGPXC010000004">
    <property type="protein sequence ID" value="KAH6654542.1"/>
    <property type="molecule type" value="Genomic_DNA"/>
</dbReference>
<dbReference type="Proteomes" id="UP000758603">
    <property type="component" value="Unassembled WGS sequence"/>
</dbReference>
<dbReference type="InterPro" id="IPR030048">
    <property type="entry name" value="SurE"/>
</dbReference>
<evidence type="ECO:0000313" key="7">
    <source>
        <dbReference type="EMBL" id="KAH6654542.1"/>
    </source>
</evidence>
<proteinExistence type="inferred from homology"/>
<dbReference type="PANTHER" id="PTHR30457:SF0">
    <property type="entry name" value="PHOSPHATASE, PUTATIVE (AFU_ORTHOLOGUE AFUA_4G01070)-RELATED"/>
    <property type="match status" value="1"/>
</dbReference>
<dbReference type="OrthoDB" id="4018688at2759"/>
<dbReference type="SUPFAM" id="SSF64167">
    <property type="entry name" value="SurE-like"/>
    <property type="match status" value="1"/>
</dbReference>
<protein>
    <submittedName>
        <fullName evidence="7">Survival protein sure-likephosphatase/nucleotidase-like protein</fullName>
    </submittedName>
</protein>
<keyword evidence="8" id="KW-1185">Reference proteome</keyword>
<organism evidence="7 8">
    <name type="scientific">Truncatella angustata</name>
    <dbReference type="NCBI Taxonomy" id="152316"/>
    <lineage>
        <taxon>Eukaryota</taxon>
        <taxon>Fungi</taxon>
        <taxon>Dikarya</taxon>
        <taxon>Ascomycota</taxon>
        <taxon>Pezizomycotina</taxon>
        <taxon>Sordariomycetes</taxon>
        <taxon>Xylariomycetidae</taxon>
        <taxon>Amphisphaeriales</taxon>
        <taxon>Sporocadaceae</taxon>
        <taxon>Truncatella</taxon>
    </lineage>
</organism>
<dbReference type="RefSeq" id="XP_045958812.1">
    <property type="nucleotide sequence ID" value="XM_046097897.1"/>
</dbReference>
<name>A0A9P8ZX81_9PEZI</name>
<evidence type="ECO:0000256" key="3">
    <source>
        <dbReference type="ARBA" id="ARBA00022801"/>
    </source>
</evidence>
<comment type="caution">
    <text evidence="7">The sequence shown here is derived from an EMBL/GenBank/DDBJ whole genome shotgun (WGS) entry which is preliminary data.</text>
</comment>
<dbReference type="AlphaFoldDB" id="A0A9P8ZX81"/>
<keyword evidence="3" id="KW-0378">Hydrolase</keyword>
<keyword evidence="2" id="KW-0479">Metal-binding</keyword>
<evidence type="ECO:0000256" key="4">
    <source>
        <dbReference type="SAM" id="MobiDB-lite"/>
    </source>
</evidence>
<evidence type="ECO:0000256" key="1">
    <source>
        <dbReference type="ARBA" id="ARBA00011062"/>
    </source>
</evidence>
<dbReference type="PANTHER" id="PTHR30457">
    <property type="entry name" value="5'-NUCLEOTIDASE SURE"/>
    <property type="match status" value="1"/>
</dbReference>
<sequence>MRATAIICALAAIGANGARILQSNDDGWAELYIRTLNEALNEAGHDVVLSAPAENNSGQGSSDEEPSPRDDACQYNSCSPDGAPVGTNSTNNRLNWVNSFPVTSARYGLDTFGPQIWNNQPAELVVSGPNVGTNLWVQVPFSGTVGIAVYAAHEAKVPSIAFSGASTGNLAWNTVPVPSRSSVYAALARNFTDAILAAGKPYLPDGVWLNVNFPKVEGACTDPANFRWVLSRINLDPFVEDVEHCGTKHLPTETEVILRGGCQISVSVGDATDKTTASADKQAIVRDKLSNRLTCIDD</sequence>
<dbReference type="GO" id="GO:0008252">
    <property type="term" value="F:nucleotidase activity"/>
    <property type="evidence" value="ECO:0007669"/>
    <property type="project" value="InterPro"/>
</dbReference>
<dbReference type="InterPro" id="IPR002828">
    <property type="entry name" value="SurE-like_Pase/nucleotidase"/>
</dbReference>
<feature type="signal peptide" evidence="5">
    <location>
        <begin position="1"/>
        <end position="17"/>
    </location>
</feature>
<dbReference type="GeneID" id="70126789"/>
<feature type="region of interest" description="Disordered" evidence="4">
    <location>
        <begin position="51"/>
        <end position="72"/>
    </location>
</feature>
<dbReference type="GO" id="GO:0046872">
    <property type="term" value="F:metal ion binding"/>
    <property type="evidence" value="ECO:0007669"/>
    <property type="project" value="UniProtKB-KW"/>
</dbReference>
<feature type="chain" id="PRO_5040266994" evidence="5">
    <location>
        <begin position="18"/>
        <end position="298"/>
    </location>
</feature>
<evidence type="ECO:0000313" key="8">
    <source>
        <dbReference type="Proteomes" id="UP000758603"/>
    </source>
</evidence>
<comment type="similarity">
    <text evidence="1">Belongs to the SurE nucleotidase family.</text>
</comment>
<dbReference type="Gene3D" id="3.40.1210.10">
    <property type="entry name" value="Survival protein SurE-like phosphatase/nucleotidase"/>
    <property type="match status" value="1"/>
</dbReference>
<accession>A0A9P8ZX81</accession>
<dbReference type="Pfam" id="PF01975">
    <property type="entry name" value="SurE"/>
    <property type="match status" value="1"/>
</dbReference>
<feature type="domain" description="Survival protein SurE-like phosphatase/nucleotidase" evidence="6">
    <location>
        <begin position="20"/>
        <end position="218"/>
    </location>
</feature>
<evidence type="ECO:0000256" key="2">
    <source>
        <dbReference type="ARBA" id="ARBA00022723"/>
    </source>
</evidence>
<dbReference type="InterPro" id="IPR036523">
    <property type="entry name" value="SurE-like_sf"/>
</dbReference>
<reference evidence="7" key="1">
    <citation type="journal article" date="2021" name="Nat. Commun.">
        <title>Genetic determinants of endophytism in the Arabidopsis root mycobiome.</title>
        <authorList>
            <person name="Mesny F."/>
            <person name="Miyauchi S."/>
            <person name="Thiergart T."/>
            <person name="Pickel B."/>
            <person name="Atanasova L."/>
            <person name="Karlsson M."/>
            <person name="Huettel B."/>
            <person name="Barry K.W."/>
            <person name="Haridas S."/>
            <person name="Chen C."/>
            <person name="Bauer D."/>
            <person name="Andreopoulos W."/>
            <person name="Pangilinan J."/>
            <person name="LaButti K."/>
            <person name="Riley R."/>
            <person name="Lipzen A."/>
            <person name="Clum A."/>
            <person name="Drula E."/>
            <person name="Henrissat B."/>
            <person name="Kohler A."/>
            <person name="Grigoriev I.V."/>
            <person name="Martin F.M."/>
            <person name="Hacquard S."/>
        </authorList>
    </citation>
    <scope>NUCLEOTIDE SEQUENCE</scope>
    <source>
        <strain evidence="7">MPI-SDFR-AT-0073</strain>
    </source>
</reference>
<gene>
    <name evidence="7" type="ORF">BKA67DRAFT_517367</name>
</gene>
<keyword evidence="5" id="KW-0732">Signal</keyword>